<protein>
    <submittedName>
        <fullName evidence="1">Uncharacterized protein</fullName>
    </submittedName>
</protein>
<sequence length="73" mass="8001">MFTLFEVVPIPVLSIAAGLRDFKNNWVLWGRLGGERTACWTSIGGPDRGAYGKRRGSELTCGRKRPLAAHASQ</sequence>
<comment type="caution">
    <text evidence="1">The sequence shown here is derived from an EMBL/GenBank/DDBJ whole genome shotgun (WGS) entry which is preliminary data.</text>
</comment>
<organism evidence="1 2">
    <name type="scientific">Aspergillus melleus</name>
    <dbReference type="NCBI Taxonomy" id="138277"/>
    <lineage>
        <taxon>Eukaryota</taxon>
        <taxon>Fungi</taxon>
        <taxon>Dikarya</taxon>
        <taxon>Ascomycota</taxon>
        <taxon>Pezizomycotina</taxon>
        <taxon>Eurotiomycetes</taxon>
        <taxon>Eurotiomycetidae</taxon>
        <taxon>Eurotiales</taxon>
        <taxon>Aspergillaceae</taxon>
        <taxon>Aspergillus</taxon>
        <taxon>Aspergillus subgen. Circumdati</taxon>
    </lineage>
</organism>
<name>A0ACC3AQ99_9EURO</name>
<keyword evidence="2" id="KW-1185">Reference proteome</keyword>
<dbReference type="EMBL" id="JAOPJF010000098">
    <property type="protein sequence ID" value="KAK1139778.1"/>
    <property type="molecule type" value="Genomic_DNA"/>
</dbReference>
<evidence type="ECO:0000313" key="2">
    <source>
        <dbReference type="Proteomes" id="UP001177260"/>
    </source>
</evidence>
<dbReference type="Proteomes" id="UP001177260">
    <property type="component" value="Unassembled WGS sequence"/>
</dbReference>
<evidence type="ECO:0000313" key="1">
    <source>
        <dbReference type="EMBL" id="KAK1139778.1"/>
    </source>
</evidence>
<proteinExistence type="predicted"/>
<reference evidence="1 2" key="1">
    <citation type="journal article" date="2023" name="ACS Omega">
        <title>Identification of the Neoaspergillic Acid Biosynthesis Gene Cluster by Establishing an In Vitro CRISPR-Ribonucleoprotein Genetic System in Aspergillus melleus.</title>
        <authorList>
            <person name="Yuan B."/>
            <person name="Grau M.F."/>
            <person name="Murata R.M."/>
            <person name="Torok T."/>
            <person name="Venkateswaran K."/>
            <person name="Stajich J.E."/>
            <person name="Wang C.C.C."/>
        </authorList>
    </citation>
    <scope>NUCLEOTIDE SEQUENCE [LARGE SCALE GENOMIC DNA]</scope>
    <source>
        <strain evidence="1 2">IMV 1140</strain>
    </source>
</reference>
<gene>
    <name evidence="1" type="ORF">N8T08_011175</name>
</gene>
<accession>A0ACC3AQ99</accession>